<name>A0ACA9SP61_9GLOM</name>
<comment type="caution">
    <text evidence="1">The sequence shown here is derived from an EMBL/GenBank/DDBJ whole genome shotgun (WGS) entry which is preliminary data.</text>
</comment>
<accession>A0ACA9SP61</accession>
<protein>
    <submittedName>
        <fullName evidence="1">32563_t:CDS:1</fullName>
    </submittedName>
</protein>
<sequence length="46" mass="5204">MASNSLKIDNFIKFVDIDDKDPHPMLIPSKSMFDSNNPTELCEYAA</sequence>
<keyword evidence="2" id="KW-1185">Reference proteome</keyword>
<dbReference type="Proteomes" id="UP000789920">
    <property type="component" value="Unassembled WGS sequence"/>
</dbReference>
<proteinExistence type="predicted"/>
<gene>
    <name evidence="1" type="ORF">RPERSI_LOCUS32989</name>
</gene>
<organism evidence="1 2">
    <name type="scientific">Racocetra persica</name>
    <dbReference type="NCBI Taxonomy" id="160502"/>
    <lineage>
        <taxon>Eukaryota</taxon>
        <taxon>Fungi</taxon>
        <taxon>Fungi incertae sedis</taxon>
        <taxon>Mucoromycota</taxon>
        <taxon>Glomeromycotina</taxon>
        <taxon>Glomeromycetes</taxon>
        <taxon>Diversisporales</taxon>
        <taxon>Gigasporaceae</taxon>
        <taxon>Racocetra</taxon>
    </lineage>
</organism>
<dbReference type="EMBL" id="CAJVQC010140328">
    <property type="protein sequence ID" value="CAG8843927.1"/>
    <property type="molecule type" value="Genomic_DNA"/>
</dbReference>
<feature type="non-terminal residue" evidence="1">
    <location>
        <position position="46"/>
    </location>
</feature>
<evidence type="ECO:0000313" key="2">
    <source>
        <dbReference type="Proteomes" id="UP000789920"/>
    </source>
</evidence>
<evidence type="ECO:0000313" key="1">
    <source>
        <dbReference type="EMBL" id="CAG8843927.1"/>
    </source>
</evidence>
<reference evidence="1" key="1">
    <citation type="submission" date="2021-06" db="EMBL/GenBank/DDBJ databases">
        <authorList>
            <person name="Kallberg Y."/>
            <person name="Tangrot J."/>
            <person name="Rosling A."/>
        </authorList>
    </citation>
    <scope>NUCLEOTIDE SEQUENCE</scope>
    <source>
        <strain evidence="1">MA461A</strain>
    </source>
</reference>